<dbReference type="Proteomes" id="UP000237682">
    <property type="component" value="Unassembled WGS sequence"/>
</dbReference>
<feature type="region of interest" description="Disordered" evidence="1">
    <location>
        <begin position="55"/>
        <end position="91"/>
    </location>
</feature>
<reference evidence="2 3" key="1">
    <citation type="submission" date="2018-02" db="EMBL/GenBank/DDBJ databases">
        <title>Whole genome sequencing of endophytic bacterium.</title>
        <authorList>
            <person name="Eedara R."/>
            <person name="Podile A.R."/>
        </authorList>
    </citation>
    <scope>NUCLEOTIDE SEQUENCE [LARGE SCALE GENOMIC DNA]</scope>
    <source>
        <strain evidence="2 3">RP1T</strain>
    </source>
</reference>
<gene>
    <name evidence="2" type="ORF">C5L14_29495</name>
</gene>
<sequence length="91" mass="10250">MRQRRDERIRERAYQIWEAAGRPDGKAIEHWAQAEHEVEGQTSATDAMVAGKAGFNVDQDTTPREEPGEPSIQRAQIDKKALPQSSPPRGR</sequence>
<dbReference type="RefSeq" id="WP_105865633.1">
    <property type="nucleotide sequence ID" value="NZ_PUEJ01000017.1"/>
</dbReference>
<dbReference type="OrthoDB" id="9811127at2"/>
<evidence type="ECO:0000313" key="3">
    <source>
        <dbReference type="Proteomes" id="UP000237682"/>
    </source>
</evidence>
<comment type="caution">
    <text evidence="2">The sequence shown here is derived from an EMBL/GenBank/DDBJ whole genome shotgun (WGS) entry which is preliminary data.</text>
</comment>
<dbReference type="Pfam" id="PF11154">
    <property type="entry name" value="DUF2934"/>
    <property type="match status" value="1"/>
</dbReference>
<name>A0A2S9Q3R1_9HYPH</name>
<dbReference type="EMBL" id="PUEJ01000017">
    <property type="protein sequence ID" value="PRH83997.1"/>
    <property type="molecule type" value="Genomic_DNA"/>
</dbReference>
<protein>
    <submittedName>
        <fullName evidence="2">DUF2934 domain-containing protein</fullName>
    </submittedName>
</protein>
<organism evidence="2 3">
    <name type="scientific">Labrys okinawensis</name>
    <dbReference type="NCBI Taxonomy" id="346911"/>
    <lineage>
        <taxon>Bacteria</taxon>
        <taxon>Pseudomonadati</taxon>
        <taxon>Pseudomonadota</taxon>
        <taxon>Alphaproteobacteria</taxon>
        <taxon>Hyphomicrobiales</taxon>
        <taxon>Xanthobacteraceae</taxon>
        <taxon>Labrys</taxon>
    </lineage>
</organism>
<keyword evidence="3" id="KW-1185">Reference proteome</keyword>
<proteinExistence type="predicted"/>
<evidence type="ECO:0000313" key="2">
    <source>
        <dbReference type="EMBL" id="PRH83997.1"/>
    </source>
</evidence>
<accession>A0A2S9Q3R1</accession>
<dbReference type="InterPro" id="IPR021327">
    <property type="entry name" value="DUF2934"/>
</dbReference>
<dbReference type="AlphaFoldDB" id="A0A2S9Q3R1"/>
<evidence type="ECO:0000256" key="1">
    <source>
        <dbReference type="SAM" id="MobiDB-lite"/>
    </source>
</evidence>